<dbReference type="RefSeq" id="WP_121278277.1">
    <property type="nucleotide sequence ID" value="NZ_RBZV01000004.1"/>
</dbReference>
<dbReference type="Proteomes" id="UP000280434">
    <property type="component" value="Unassembled WGS sequence"/>
</dbReference>
<feature type="compositionally biased region" description="Low complexity" evidence="1">
    <location>
        <begin position="28"/>
        <end position="48"/>
    </location>
</feature>
<dbReference type="AlphaFoldDB" id="A0A494XD53"/>
<accession>A0A494XD53</accession>
<organism evidence="2 3">
    <name type="scientific">Trinickia fusca</name>
    <dbReference type="NCBI Taxonomy" id="2419777"/>
    <lineage>
        <taxon>Bacteria</taxon>
        <taxon>Pseudomonadati</taxon>
        <taxon>Pseudomonadota</taxon>
        <taxon>Betaproteobacteria</taxon>
        <taxon>Burkholderiales</taxon>
        <taxon>Burkholderiaceae</taxon>
        <taxon>Trinickia</taxon>
    </lineage>
</organism>
<reference evidence="2 3" key="1">
    <citation type="submission" date="2018-10" db="EMBL/GenBank/DDBJ databases">
        <title>Paraburkholderia sp. 7MK8-2, isolated from soil.</title>
        <authorList>
            <person name="Gao Z.-H."/>
            <person name="Qiu L.-H."/>
        </authorList>
    </citation>
    <scope>NUCLEOTIDE SEQUENCE [LARGE SCALE GENOMIC DNA]</scope>
    <source>
        <strain evidence="2 3">7MK8-2</strain>
    </source>
</reference>
<evidence type="ECO:0000313" key="2">
    <source>
        <dbReference type="EMBL" id="RKP48428.1"/>
    </source>
</evidence>
<comment type="caution">
    <text evidence="2">The sequence shown here is derived from an EMBL/GenBank/DDBJ whole genome shotgun (WGS) entry which is preliminary data.</text>
</comment>
<gene>
    <name evidence="2" type="ORF">D7S89_14075</name>
</gene>
<dbReference type="EMBL" id="RBZV01000004">
    <property type="protein sequence ID" value="RKP48428.1"/>
    <property type="molecule type" value="Genomic_DNA"/>
</dbReference>
<proteinExistence type="predicted"/>
<evidence type="ECO:0000313" key="3">
    <source>
        <dbReference type="Proteomes" id="UP000280434"/>
    </source>
</evidence>
<keyword evidence="3" id="KW-1185">Reference proteome</keyword>
<dbReference type="OrthoDB" id="8759078at2"/>
<evidence type="ECO:0000256" key="1">
    <source>
        <dbReference type="SAM" id="MobiDB-lite"/>
    </source>
</evidence>
<name>A0A494XD53_9BURK</name>
<protein>
    <submittedName>
        <fullName evidence="2">Uncharacterized protein</fullName>
    </submittedName>
</protein>
<feature type="region of interest" description="Disordered" evidence="1">
    <location>
        <begin position="20"/>
        <end position="49"/>
    </location>
</feature>
<sequence>MTTIDAASRLAQLIREQIGRSRDASALRGKAPARGEARAASSARQAGATDLPALAMQRVASIDPDDPQRARKAFRVFLETVLLAELGEEHVNDPAFYELVGKVQQQMEAHPTLAHAIERASEALLAAAPKR</sequence>